<dbReference type="AlphaFoldDB" id="A0A165R123"/>
<name>A0A165R123_9FLAO</name>
<evidence type="ECO:0008006" key="3">
    <source>
        <dbReference type="Google" id="ProtNLM"/>
    </source>
</evidence>
<accession>A0A165R123</accession>
<protein>
    <recommendedName>
        <fullName evidence="3">Two component regulator propeller</fullName>
    </recommendedName>
</protein>
<evidence type="ECO:0000313" key="1">
    <source>
        <dbReference type="EMBL" id="KZE77642.1"/>
    </source>
</evidence>
<keyword evidence="2" id="KW-1185">Reference proteome</keyword>
<dbReference type="OrthoDB" id="799853at2"/>
<comment type="caution">
    <text evidence="1">The sequence shown here is derived from an EMBL/GenBank/DDBJ whole genome shotgun (WGS) entry which is preliminary data.</text>
</comment>
<gene>
    <name evidence="1" type="ORF">AV926_14045</name>
</gene>
<organism evidence="1 2">
    <name type="scientific">Myroides marinus</name>
    <dbReference type="NCBI Taxonomy" id="703342"/>
    <lineage>
        <taxon>Bacteria</taxon>
        <taxon>Pseudomonadati</taxon>
        <taxon>Bacteroidota</taxon>
        <taxon>Flavobacteriia</taxon>
        <taxon>Flavobacteriales</taxon>
        <taxon>Flavobacteriaceae</taxon>
        <taxon>Myroides</taxon>
    </lineage>
</organism>
<dbReference type="RefSeq" id="WP_038988154.1">
    <property type="nucleotide sequence ID" value="NZ_JWJO01000081.1"/>
</dbReference>
<evidence type="ECO:0000313" key="2">
    <source>
        <dbReference type="Proteomes" id="UP000076630"/>
    </source>
</evidence>
<dbReference type="Gene3D" id="2.130.10.10">
    <property type="entry name" value="YVTN repeat-like/Quinoprotein amine dehydrogenase"/>
    <property type="match status" value="2"/>
</dbReference>
<dbReference type="InterPro" id="IPR015943">
    <property type="entry name" value="WD40/YVTN_repeat-like_dom_sf"/>
</dbReference>
<sequence>MKKILFFSLFLIGINSYGQYMYPVKVGNCKINRFCLDCGDTLAGYDQKAFDKLKQELNKDLDLKQLNGRIGFQVLVDPDKTGCVISHTDESNHTITKKIIEKLNKFKDWMPSITDGKKELKTSINIVFDIQNNTISGGIERVDFDEFEKSFNHPIKPKVLNKTYQYKNKSLSNYTISIWDTKNSNLIDNDIMRVTIDKSGLLWVISDFELLTFNGKDFEEIQYNDPFNDDESGYSNILIDVNNVVWIYGNNQLYSIKDHIWQKHNTGLSKETYIITMSENPISKEIFISSPEGVVIYKNQKWDLINQNTVKELPSTDIFLTQRDSNHRLWIGTSKGTIIMDKHNKPIFPDLLPSIIKKKTITNIAEDKDGNLFLSLYDFKKKKKRQQYTDFIIYHTDGNYTKFTLENSGIATNTSLTKVLYDKEDDILWIATFNAGLIRYDLNKNSWENYHSENSMLPTSKITDMTFDKNYNLYLATNQGLVKLEKK</sequence>
<dbReference type="Proteomes" id="UP000076630">
    <property type="component" value="Unassembled WGS sequence"/>
</dbReference>
<reference evidence="1 2" key="1">
    <citation type="submission" date="2016-01" db="EMBL/GenBank/DDBJ databases">
        <title>Whole genome sequencing of Myroides marinus L41.</title>
        <authorList>
            <person name="Hong K.W."/>
        </authorList>
    </citation>
    <scope>NUCLEOTIDE SEQUENCE [LARGE SCALE GENOMIC DNA]</scope>
    <source>
        <strain evidence="1 2">L41</strain>
    </source>
</reference>
<dbReference type="SUPFAM" id="SSF63829">
    <property type="entry name" value="Calcium-dependent phosphotriesterase"/>
    <property type="match status" value="1"/>
</dbReference>
<proteinExistence type="predicted"/>
<dbReference type="EMBL" id="LQNU01000069">
    <property type="protein sequence ID" value="KZE77642.1"/>
    <property type="molecule type" value="Genomic_DNA"/>
</dbReference>